<name>A0A562I9R4_MICOL</name>
<feature type="transmembrane region" description="Helical" evidence="1">
    <location>
        <begin position="70"/>
        <end position="93"/>
    </location>
</feature>
<feature type="transmembrane region" description="Helical" evidence="1">
    <location>
        <begin position="105"/>
        <end position="125"/>
    </location>
</feature>
<feature type="transmembrane region" description="Helical" evidence="1">
    <location>
        <begin position="32"/>
        <end position="50"/>
    </location>
</feature>
<keyword evidence="3" id="KW-1185">Reference proteome</keyword>
<feature type="transmembrane region" description="Helical" evidence="1">
    <location>
        <begin position="191"/>
        <end position="210"/>
    </location>
</feature>
<comment type="caution">
    <text evidence="2">The sequence shown here is derived from an EMBL/GenBank/DDBJ whole genome shotgun (WGS) entry which is preliminary data.</text>
</comment>
<organism evidence="2 3">
    <name type="scientific">Micromonospora olivasterospora</name>
    <dbReference type="NCBI Taxonomy" id="1880"/>
    <lineage>
        <taxon>Bacteria</taxon>
        <taxon>Bacillati</taxon>
        <taxon>Actinomycetota</taxon>
        <taxon>Actinomycetes</taxon>
        <taxon>Micromonosporales</taxon>
        <taxon>Micromonosporaceae</taxon>
        <taxon>Micromonospora</taxon>
    </lineage>
</organism>
<evidence type="ECO:0000256" key="1">
    <source>
        <dbReference type="SAM" id="Phobius"/>
    </source>
</evidence>
<sequence>MISVGVTVGPDTDVPVATSGLRLFLAVRPARSVLAVTVLLGVLAAAFGLVQTPIPTAVEESKATIPLWRMIAMGAAVLPVLALTSPLADLEVVATQRLMSMQRRYLAGLSLGCAAIYLAICAIVLHPAVLAITARSWVAWFGLALIAGAILGWRLAWTLPTATAVVLWYWGYGGHQQYRWWEFSARPHDDLPSLFLSASLLAAGIAAYAATPWRRRRWT</sequence>
<proteinExistence type="predicted"/>
<keyword evidence="1" id="KW-0472">Membrane</keyword>
<keyword evidence="1" id="KW-1133">Transmembrane helix</keyword>
<protein>
    <submittedName>
        <fullName evidence="2">Uncharacterized protein</fullName>
    </submittedName>
</protein>
<reference evidence="2 3" key="1">
    <citation type="submission" date="2019-07" db="EMBL/GenBank/DDBJ databases">
        <title>R&amp;d 2014.</title>
        <authorList>
            <person name="Klenk H.-P."/>
        </authorList>
    </citation>
    <scope>NUCLEOTIDE SEQUENCE [LARGE SCALE GENOMIC DNA]</scope>
    <source>
        <strain evidence="2 3">DSM 43868</strain>
    </source>
</reference>
<accession>A0A562I9R4</accession>
<feature type="transmembrane region" description="Helical" evidence="1">
    <location>
        <begin position="137"/>
        <end position="170"/>
    </location>
</feature>
<keyword evidence="1" id="KW-0812">Transmembrane</keyword>
<gene>
    <name evidence="2" type="ORF">JD77_02775</name>
</gene>
<dbReference type="Proteomes" id="UP000319825">
    <property type="component" value="Unassembled WGS sequence"/>
</dbReference>
<dbReference type="AlphaFoldDB" id="A0A562I9R4"/>
<dbReference type="OrthoDB" id="4177349at2"/>
<evidence type="ECO:0000313" key="2">
    <source>
        <dbReference type="EMBL" id="TWH67790.1"/>
    </source>
</evidence>
<dbReference type="RefSeq" id="WP_145774714.1">
    <property type="nucleotide sequence ID" value="NZ_BAAATQ010000321.1"/>
</dbReference>
<dbReference type="EMBL" id="VLKE01000001">
    <property type="protein sequence ID" value="TWH67790.1"/>
    <property type="molecule type" value="Genomic_DNA"/>
</dbReference>
<evidence type="ECO:0000313" key="3">
    <source>
        <dbReference type="Proteomes" id="UP000319825"/>
    </source>
</evidence>